<organism evidence="2 3">
    <name type="scientific">Sclerotinia nivalis</name>
    <dbReference type="NCBI Taxonomy" id="352851"/>
    <lineage>
        <taxon>Eukaryota</taxon>
        <taxon>Fungi</taxon>
        <taxon>Dikarya</taxon>
        <taxon>Ascomycota</taxon>
        <taxon>Pezizomycotina</taxon>
        <taxon>Leotiomycetes</taxon>
        <taxon>Helotiales</taxon>
        <taxon>Sclerotiniaceae</taxon>
        <taxon>Sclerotinia</taxon>
    </lineage>
</organism>
<sequence>MTQPIELRKDIYERRYENGTWIYSLIDYGKKLTTAECLRITHTAPAILSESRYHTKEELDKAGYHFMEGGEKHQFEAYHPDRPPSRFTTHLRLSERELHQCGLLEGLGELRQMALNPEFQTGLAATMKRRSANYPARKGMKYDIGVTRKPGHGAKKLQMAEILRRDEDGSRKEFFHRARILGQKLLDIWIPEYKDTHSFQDVEWHRNAAMTFGEETNTTLNSMQLNYTKQGTAVADSLKEKAHLRCDKDDQPTSYSIVFFMSNFDDGYCPGHFINNTWRTIFPASPFQVYIFSGRTWYYSAGAGAYPEWVGPGHPLRLPAPSVQLPTLDPLAASNKMGCNMVVYPTRRLLNPMFKEFNIEIWQPQGRHVFTNIQTQQEWKLRIFIKQEVMFKIVAALRTDELLQKHFPQWIRNWWWMITFAPDMFWHGAGDLLGDAEKSSSAYFNGLEEKLALDSTRDENNEQNTNATLQSNGRKKRAGPSKEDQAITREFSAYYESLSKEWECLRTTDPDWFVKRFWWIDPTTGAKTYPSRDMAVKTIALISAGPSKQLVDLEDDVAQAYDGFHGYKGETIFTEPESRAFDPAIDTVPVNPGWVPISC</sequence>
<dbReference type="Proteomes" id="UP001152300">
    <property type="component" value="Unassembled WGS sequence"/>
</dbReference>
<comment type="caution">
    <text evidence="2">The sequence shown here is derived from an EMBL/GenBank/DDBJ whole genome shotgun (WGS) entry which is preliminary data.</text>
</comment>
<reference evidence="2" key="1">
    <citation type="submission" date="2022-11" db="EMBL/GenBank/DDBJ databases">
        <title>Genome Resource of Sclerotinia nivalis Strain SnTB1, a Plant Pathogen Isolated from American Ginseng.</title>
        <authorList>
            <person name="Fan S."/>
        </authorList>
    </citation>
    <scope>NUCLEOTIDE SEQUENCE</scope>
    <source>
        <strain evidence="2">SnTB1</strain>
    </source>
</reference>
<name>A0A9X0DGP9_9HELO</name>
<dbReference type="OrthoDB" id="3450125at2759"/>
<evidence type="ECO:0000256" key="1">
    <source>
        <dbReference type="SAM" id="MobiDB-lite"/>
    </source>
</evidence>
<gene>
    <name evidence="2" type="ORF">OCU04_008817</name>
</gene>
<evidence type="ECO:0000313" key="2">
    <source>
        <dbReference type="EMBL" id="KAJ8062269.1"/>
    </source>
</evidence>
<protein>
    <submittedName>
        <fullName evidence="2">Uncharacterized protein</fullName>
    </submittedName>
</protein>
<feature type="compositionally biased region" description="Polar residues" evidence="1">
    <location>
        <begin position="462"/>
        <end position="472"/>
    </location>
</feature>
<evidence type="ECO:0000313" key="3">
    <source>
        <dbReference type="Proteomes" id="UP001152300"/>
    </source>
</evidence>
<feature type="region of interest" description="Disordered" evidence="1">
    <location>
        <begin position="454"/>
        <end position="484"/>
    </location>
</feature>
<dbReference type="AlphaFoldDB" id="A0A9X0DGP9"/>
<dbReference type="EMBL" id="JAPEIS010000010">
    <property type="protein sequence ID" value="KAJ8062269.1"/>
    <property type="molecule type" value="Genomic_DNA"/>
</dbReference>
<accession>A0A9X0DGP9</accession>
<proteinExistence type="predicted"/>
<keyword evidence="3" id="KW-1185">Reference proteome</keyword>